<organism evidence="2 3">
    <name type="scientific">Zalerion maritima</name>
    <dbReference type="NCBI Taxonomy" id="339359"/>
    <lineage>
        <taxon>Eukaryota</taxon>
        <taxon>Fungi</taxon>
        <taxon>Dikarya</taxon>
        <taxon>Ascomycota</taxon>
        <taxon>Pezizomycotina</taxon>
        <taxon>Sordariomycetes</taxon>
        <taxon>Lulworthiomycetidae</taxon>
        <taxon>Lulworthiales</taxon>
        <taxon>Lulworthiaceae</taxon>
        <taxon>Zalerion</taxon>
    </lineage>
</organism>
<reference evidence="2" key="1">
    <citation type="submission" date="2022-07" db="EMBL/GenBank/DDBJ databases">
        <title>Draft genome sequence of Zalerion maritima ATCC 34329, a (micro)plastics degrading marine fungus.</title>
        <authorList>
            <person name="Paco A."/>
            <person name="Goncalves M.F.M."/>
            <person name="Rocha-Santos T.A.P."/>
            <person name="Alves A."/>
        </authorList>
    </citation>
    <scope>NUCLEOTIDE SEQUENCE</scope>
    <source>
        <strain evidence="2">ATCC 34329</strain>
    </source>
</reference>
<evidence type="ECO:0000259" key="1">
    <source>
        <dbReference type="PROSITE" id="PS51384"/>
    </source>
</evidence>
<evidence type="ECO:0000313" key="3">
    <source>
        <dbReference type="Proteomes" id="UP001201980"/>
    </source>
</evidence>
<feature type="domain" description="FAD-binding FR-type" evidence="1">
    <location>
        <begin position="79"/>
        <end position="229"/>
    </location>
</feature>
<dbReference type="EMBL" id="JAKWBI020000371">
    <property type="protein sequence ID" value="KAJ2895841.1"/>
    <property type="molecule type" value="Genomic_DNA"/>
</dbReference>
<protein>
    <submittedName>
        <fullName evidence="2">Oxidoreductase FAD-binding domain-containing protein</fullName>
    </submittedName>
</protein>
<dbReference type="InterPro" id="IPR039261">
    <property type="entry name" value="FNR_nucleotide-bd"/>
</dbReference>
<dbReference type="AlphaFoldDB" id="A0AAD5WNW1"/>
<sequence>MDYLTQLTGTSQILHSATATALLPHSKLAVKLTVSSSRFVRRGLPFRAVPGEPSPYNPPAWPLSCERSTLSSSFPPSITSQFTASLTRRDILSPTIARFAFLVSSPSSSSVCGNRDEGKEEGKKLQWQPGQHISLNFAPELDIGYAHVRDDDPGSLNDDFVRTFTISSPPAPRRSPEDGDNASKIPSVVELEITARLHGPATALLFKHPVGRVPLDIPVLGVGGEERLRVTSSANPEDDDPNRGSGAKSVFIASGVGVTPLLAQAPSLLEKGLSVEFEVFWTIRKEDLGLVKDSVERIKGLGERVRLFVTGVTAAGDSEGGLDSSSNLVRSLKTRRMRREDVLGDGMAGKRKYFCCTGPALKKELDGWLDGEDVAWEDFGY</sequence>
<dbReference type="PANTHER" id="PTHR42815">
    <property type="entry name" value="FAD-BINDING, PUTATIVE (AFU_ORTHOLOGUE AFUA_6G07600)-RELATED"/>
    <property type="match status" value="1"/>
</dbReference>
<keyword evidence="3" id="KW-1185">Reference proteome</keyword>
<proteinExistence type="predicted"/>
<name>A0AAD5WNW1_9PEZI</name>
<evidence type="ECO:0000313" key="2">
    <source>
        <dbReference type="EMBL" id="KAJ2895841.1"/>
    </source>
</evidence>
<dbReference type="Proteomes" id="UP001201980">
    <property type="component" value="Unassembled WGS sequence"/>
</dbReference>
<gene>
    <name evidence="2" type="ORF">MKZ38_006125</name>
</gene>
<dbReference type="PROSITE" id="PS51384">
    <property type="entry name" value="FAD_FR"/>
    <property type="match status" value="1"/>
</dbReference>
<dbReference type="Gene3D" id="3.40.50.80">
    <property type="entry name" value="Nucleotide-binding domain of ferredoxin-NADP reductase (FNR) module"/>
    <property type="match status" value="1"/>
</dbReference>
<accession>A0AAD5WNW1</accession>
<dbReference type="GO" id="GO:0016491">
    <property type="term" value="F:oxidoreductase activity"/>
    <property type="evidence" value="ECO:0007669"/>
    <property type="project" value="InterPro"/>
</dbReference>
<dbReference type="SUPFAM" id="SSF52343">
    <property type="entry name" value="Ferredoxin reductase-like, C-terminal NADP-linked domain"/>
    <property type="match status" value="1"/>
</dbReference>
<comment type="caution">
    <text evidence="2">The sequence shown here is derived from an EMBL/GenBank/DDBJ whole genome shotgun (WGS) entry which is preliminary data.</text>
</comment>
<dbReference type="InterPro" id="IPR017927">
    <property type="entry name" value="FAD-bd_FR_type"/>
</dbReference>
<dbReference type="PANTHER" id="PTHR42815:SF2">
    <property type="entry name" value="FAD-BINDING, PUTATIVE (AFU_ORTHOLOGUE AFUA_6G07600)-RELATED"/>
    <property type="match status" value="1"/>
</dbReference>